<dbReference type="SMART" id="SM00711">
    <property type="entry name" value="TDU"/>
    <property type="match status" value="2"/>
</dbReference>
<protein>
    <recommendedName>
        <fullName evidence="3">Transcription cofactor vestigial-like protein 4</fullName>
    </recommendedName>
</protein>
<evidence type="ECO:0008006" key="3">
    <source>
        <dbReference type="Google" id="ProtNLM"/>
    </source>
</evidence>
<dbReference type="GO" id="GO:0001223">
    <property type="term" value="F:transcription coactivator binding"/>
    <property type="evidence" value="ECO:0007669"/>
    <property type="project" value="TreeGrafter"/>
</dbReference>
<dbReference type="InterPro" id="IPR006627">
    <property type="entry name" value="TDU_repeat"/>
</dbReference>
<comment type="caution">
    <text evidence="1">The sequence shown here is derived from an EMBL/GenBank/DDBJ whole genome shotgun (WGS) entry which is preliminary data.</text>
</comment>
<evidence type="ECO:0000313" key="2">
    <source>
        <dbReference type="Proteomes" id="UP001431783"/>
    </source>
</evidence>
<evidence type="ECO:0000313" key="1">
    <source>
        <dbReference type="EMBL" id="KAK9871672.1"/>
    </source>
</evidence>
<dbReference type="PANTHER" id="PTHR17604:SF7">
    <property type="entry name" value="TONDU-DOMAIN-CONTAINING GROWTH INHIBITOR, ISOFORM A"/>
    <property type="match status" value="1"/>
</dbReference>
<dbReference type="Proteomes" id="UP001431783">
    <property type="component" value="Unassembled WGS sequence"/>
</dbReference>
<reference evidence="1 2" key="1">
    <citation type="submission" date="2023-03" db="EMBL/GenBank/DDBJ databases">
        <title>Genome insight into feeding habits of ladybird beetles.</title>
        <authorList>
            <person name="Li H.-S."/>
            <person name="Huang Y.-H."/>
            <person name="Pang H."/>
        </authorList>
    </citation>
    <scope>NUCLEOTIDE SEQUENCE [LARGE SCALE GENOMIC DNA]</scope>
    <source>
        <strain evidence="1">SYSU_2023b</strain>
        <tissue evidence="1">Whole body</tissue>
    </source>
</reference>
<dbReference type="InterPro" id="IPR028184">
    <property type="entry name" value="VGLL4"/>
</dbReference>
<accession>A0AAW1TTM6</accession>
<organism evidence="1 2">
    <name type="scientific">Henosepilachna vigintioctopunctata</name>
    <dbReference type="NCBI Taxonomy" id="420089"/>
    <lineage>
        <taxon>Eukaryota</taxon>
        <taxon>Metazoa</taxon>
        <taxon>Ecdysozoa</taxon>
        <taxon>Arthropoda</taxon>
        <taxon>Hexapoda</taxon>
        <taxon>Insecta</taxon>
        <taxon>Pterygota</taxon>
        <taxon>Neoptera</taxon>
        <taxon>Endopterygota</taxon>
        <taxon>Coleoptera</taxon>
        <taxon>Polyphaga</taxon>
        <taxon>Cucujiformia</taxon>
        <taxon>Coccinelloidea</taxon>
        <taxon>Coccinellidae</taxon>
        <taxon>Epilachninae</taxon>
        <taxon>Epilachnini</taxon>
        <taxon>Henosepilachna</taxon>
    </lineage>
</organism>
<dbReference type="EMBL" id="JARQZJ010000007">
    <property type="protein sequence ID" value="KAK9871672.1"/>
    <property type="molecule type" value="Genomic_DNA"/>
</dbReference>
<gene>
    <name evidence="1" type="ORF">WA026_014120</name>
</gene>
<proteinExistence type="predicted"/>
<name>A0AAW1TTM6_9CUCU</name>
<sequence>MQISQTFEKYCVTNNMDISNFLQNILRVSHMLNAQENYSSAKETKMFWQPWVDKDDQKECSNKQLPTSKWKRERRSRLPEYSRAEYRLERNGETSNGDYQVAASEQQVCSTNGYCPRGLPKEKPIDMSVRHRGLPPSYAQTMNSPGYRSNYRHLTNTSGISTPTLNEEIPAGMSMCDPIIDEHFRRSLGEDYHTLYTNNNIVKDVSRVKSSSDLTYPSSRNVDIGDLMDDTGMSVDDHFAKALGETWVKLNKKQQDLKSNSSDNQNLVSI</sequence>
<dbReference type="GO" id="GO:0045892">
    <property type="term" value="P:negative regulation of DNA-templated transcription"/>
    <property type="evidence" value="ECO:0007669"/>
    <property type="project" value="TreeGrafter"/>
</dbReference>
<dbReference type="AlphaFoldDB" id="A0AAW1TTM6"/>
<dbReference type="PANTHER" id="PTHR17604">
    <property type="entry name" value="TRANSCRIPTION COFACTOR VESTIGIAL-LIKE PROTEIN 4"/>
    <property type="match status" value="1"/>
</dbReference>
<keyword evidence="2" id="KW-1185">Reference proteome</keyword>
<dbReference type="Pfam" id="PF15245">
    <property type="entry name" value="VGLL4"/>
    <property type="match status" value="1"/>
</dbReference>